<gene>
    <name evidence="2" type="ORF">RM572_25820</name>
</gene>
<accession>A0ABU2NYX4</accession>
<dbReference type="RefSeq" id="WP_311675792.1">
    <property type="nucleotide sequence ID" value="NZ_JAVREQ010000032.1"/>
</dbReference>
<comment type="caution">
    <text evidence="2">The sequence shown here is derived from an EMBL/GenBank/DDBJ whole genome shotgun (WGS) entry which is preliminary data.</text>
</comment>
<evidence type="ECO:0000256" key="1">
    <source>
        <dbReference type="SAM" id="MobiDB-lite"/>
    </source>
</evidence>
<dbReference type="EMBL" id="JAVREQ010000032">
    <property type="protein sequence ID" value="MDT0382183.1"/>
    <property type="molecule type" value="Genomic_DNA"/>
</dbReference>
<feature type="region of interest" description="Disordered" evidence="1">
    <location>
        <begin position="1"/>
        <end position="24"/>
    </location>
</feature>
<proteinExistence type="predicted"/>
<reference evidence="3" key="1">
    <citation type="submission" date="2023-07" db="EMBL/GenBank/DDBJ databases">
        <title>30 novel species of actinomycetes from the DSMZ collection.</title>
        <authorList>
            <person name="Nouioui I."/>
        </authorList>
    </citation>
    <scope>NUCLEOTIDE SEQUENCE [LARGE SCALE GENOMIC DNA]</scope>
    <source>
        <strain evidence="3">DSM 42041</strain>
    </source>
</reference>
<keyword evidence="3" id="KW-1185">Reference proteome</keyword>
<protein>
    <submittedName>
        <fullName evidence="2">Uncharacterized protein</fullName>
    </submittedName>
</protein>
<dbReference type="Proteomes" id="UP001183414">
    <property type="component" value="Unassembled WGS sequence"/>
</dbReference>
<organism evidence="2 3">
    <name type="scientific">Streptomyces hazeniae</name>
    <dbReference type="NCBI Taxonomy" id="3075538"/>
    <lineage>
        <taxon>Bacteria</taxon>
        <taxon>Bacillati</taxon>
        <taxon>Actinomycetota</taxon>
        <taxon>Actinomycetes</taxon>
        <taxon>Kitasatosporales</taxon>
        <taxon>Streptomycetaceae</taxon>
        <taxon>Streptomyces</taxon>
    </lineage>
</organism>
<evidence type="ECO:0000313" key="3">
    <source>
        <dbReference type="Proteomes" id="UP001183414"/>
    </source>
</evidence>
<name>A0ABU2NYX4_9ACTN</name>
<feature type="region of interest" description="Disordered" evidence="1">
    <location>
        <begin position="130"/>
        <end position="160"/>
    </location>
</feature>
<evidence type="ECO:0000313" key="2">
    <source>
        <dbReference type="EMBL" id="MDT0382183.1"/>
    </source>
</evidence>
<feature type="compositionally biased region" description="Basic and acidic residues" evidence="1">
    <location>
        <begin position="130"/>
        <end position="144"/>
    </location>
</feature>
<sequence length="160" mass="17811">MSSGPSFDRPAPAPRRPAEADDSTVAAVGKLTEALETTERARGHLYAFHQLTGGADAQLDAVVDLLREAGRHALAEQVAVELIGRNVLPGRWTYQIVEEYDDDYYRTFRSLEARVREQLLAGRRHVAEAEMKERRRTHGHEAHRATPRTAPPEGPDGEGY</sequence>